<evidence type="ECO:0000313" key="1">
    <source>
        <dbReference type="EMBL" id="OMO82368.1"/>
    </source>
</evidence>
<dbReference type="EMBL" id="AWUE01018151">
    <property type="protein sequence ID" value="OMO82368.1"/>
    <property type="molecule type" value="Genomic_DNA"/>
</dbReference>
<name>A0A1R3IIE4_9ROSI</name>
<accession>A0A1R3IIE4</accession>
<keyword evidence="2" id="KW-1185">Reference proteome</keyword>
<evidence type="ECO:0000313" key="2">
    <source>
        <dbReference type="Proteomes" id="UP000187203"/>
    </source>
</evidence>
<dbReference type="AlphaFoldDB" id="A0A1R3IIE4"/>
<sequence>MALRQRGIGDRLQPTASPHNLLTRALADEGTMTLFLHESY</sequence>
<comment type="caution">
    <text evidence="1">The sequence shown here is derived from an EMBL/GenBank/DDBJ whole genome shotgun (WGS) entry which is preliminary data.</text>
</comment>
<protein>
    <submittedName>
        <fullName evidence="1">Uncharacterized protein</fullName>
    </submittedName>
</protein>
<organism evidence="1 2">
    <name type="scientific">Corchorus olitorius</name>
    <dbReference type="NCBI Taxonomy" id="93759"/>
    <lineage>
        <taxon>Eukaryota</taxon>
        <taxon>Viridiplantae</taxon>
        <taxon>Streptophyta</taxon>
        <taxon>Embryophyta</taxon>
        <taxon>Tracheophyta</taxon>
        <taxon>Spermatophyta</taxon>
        <taxon>Magnoliopsida</taxon>
        <taxon>eudicotyledons</taxon>
        <taxon>Gunneridae</taxon>
        <taxon>Pentapetalae</taxon>
        <taxon>rosids</taxon>
        <taxon>malvids</taxon>
        <taxon>Malvales</taxon>
        <taxon>Malvaceae</taxon>
        <taxon>Grewioideae</taxon>
        <taxon>Apeibeae</taxon>
        <taxon>Corchorus</taxon>
    </lineage>
</organism>
<gene>
    <name evidence="1" type="ORF">COLO4_23059</name>
</gene>
<reference evidence="2" key="1">
    <citation type="submission" date="2013-09" db="EMBL/GenBank/DDBJ databases">
        <title>Corchorus olitorius genome sequencing.</title>
        <authorList>
            <person name="Alam M."/>
            <person name="Haque M.S."/>
            <person name="Islam M.S."/>
            <person name="Emdad E.M."/>
            <person name="Islam M.M."/>
            <person name="Ahmed B."/>
            <person name="Halim A."/>
            <person name="Hossen Q.M.M."/>
            <person name="Hossain M.Z."/>
            <person name="Ahmed R."/>
            <person name="Khan M.M."/>
            <person name="Islam R."/>
            <person name="Rashid M.M."/>
            <person name="Khan S.A."/>
            <person name="Rahman M.S."/>
            <person name="Alam M."/>
            <person name="Yahiya A.S."/>
            <person name="Khan M.S."/>
            <person name="Azam M.S."/>
            <person name="Haque T."/>
            <person name="Lashkar M.Z.H."/>
            <person name="Akhand A.I."/>
            <person name="Morshed G."/>
            <person name="Roy S."/>
            <person name="Uddin K.S."/>
            <person name="Rabeya T."/>
            <person name="Hossain A.S."/>
            <person name="Chowdhury A."/>
            <person name="Snigdha A.R."/>
            <person name="Mortoza M.S."/>
            <person name="Matin S.A."/>
            <person name="Hoque S.M.E."/>
            <person name="Islam M.K."/>
            <person name="Roy D.K."/>
            <person name="Haider R."/>
            <person name="Moosa M.M."/>
            <person name="Elias S.M."/>
            <person name="Hasan A.M."/>
            <person name="Jahan S."/>
            <person name="Shafiuddin M."/>
            <person name="Mahmood N."/>
            <person name="Shommy N.S."/>
        </authorList>
    </citation>
    <scope>NUCLEOTIDE SEQUENCE [LARGE SCALE GENOMIC DNA]</scope>
    <source>
        <strain evidence="2">cv. O-4</strain>
    </source>
</reference>
<proteinExistence type="predicted"/>
<dbReference type="Proteomes" id="UP000187203">
    <property type="component" value="Unassembled WGS sequence"/>
</dbReference>